<keyword evidence="3" id="KW-0808">Transferase</keyword>
<keyword evidence="1" id="KW-0732">Signal</keyword>
<feature type="signal peptide" evidence="1">
    <location>
        <begin position="1"/>
        <end position="18"/>
    </location>
</feature>
<evidence type="ECO:0000313" key="4">
    <source>
        <dbReference type="Proteomes" id="UP000868497"/>
    </source>
</evidence>
<dbReference type="EMBL" id="DACXIC010000028">
    <property type="protein sequence ID" value="HAU4358743.1"/>
    <property type="molecule type" value="Genomic_DNA"/>
</dbReference>
<dbReference type="RefSeq" id="WP_004102408.1">
    <property type="nucleotide sequence ID" value="NZ_ABFNOZ020000031.1"/>
</dbReference>
<dbReference type="PROSITE" id="PS51257">
    <property type="entry name" value="PROKAR_LIPOPROTEIN"/>
    <property type="match status" value="1"/>
</dbReference>
<dbReference type="Proteomes" id="UP000868497">
    <property type="component" value="Unassembled WGS sequence"/>
</dbReference>
<gene>
    <name evidence="3" type="ORF">F6W21_20675</name>
    <name evidence="2" type="ORF">I8Y21_005228</name>
</gene>
<keyword evidence="3" id="KW-0012">Acyltransferase</keyword>
<dbReference type="EMBL" id="DACSEO010000098">
    <property type="protein sequence ID" value="HAT1684441.1"/>
    <property type="molecule type" value="Genomic_DNA"/>
</dbReference>
<protein>
    <submittedName>
        <fullName evidence="3">UDP-N-acetylglucosamine acyltransferase</fullName>
    </submittedName>
</protein>
<dbReference type="OrthoDB" id="8750598at2"/>
<evidence type="ECO:0000256" key="1">
    <source>
        <dbReference type="SAM" id="SignalP"/>
    </source>
</evidence>
<organism evidence="3 4">
    <name type="scientific">Klebsiella oxytoca</name>
    <dbReference type="NCBI Taxonomy" id="571"/>
    <lineage>
        <taxon>Bacteria</taxon>
        <taxon>Pseudomonadati</taxon>
        <taxon>Pseudomonadota</taxon>
        <taxon>Gammaproteobacteria</taxon>
        <taxon>Enterobacterales</taxon>
        <taxon>Enterobacteriaceae</taxon>
        <taxon>Klebsiella/Raoultella group</taxon>
        <taxon>Klebsiella</taxon>
    </lineage>
</organism>
<evidence type="ECO:0000313" key="2">
    <source>
        <dbReference type="EMBL" id="HAT1684441.1"/>
    </source>
</evidence>
<reference evidence="3" key="1">
    <citation type="journal article" date="2018" name="Genome Biol.">
        <title>SKESA: strategic k-mer extension for scrupulous assemblies.</title>
        <authorList>
            <person name="Souvorov A."/>
            <person name="Agarwala R."/>
            <person name="Lipman D.J."/>
        </authorList>
    </citation>
    <scope>NUCLEOTIDE SEQUENCE</scope>
    <source>
        <strain evidence="3">AUSMDU00005748</strain>
        <strain evidence="2">R404</strain>
    </source>
</reference>
<evidence type="ECO:0000313" key="3">
    <source>
        <dbReference type="EMBL" id="HAU4358743.1"/>
    </source>
</evidence>
<proteinExistence type="predicted"/>
<name>A0A168L7C4_KLEOX</name>
<reference evidence="3" key="2">
    <citation type="submission" date="2019-09" db="EMBL/GenBank/DDBJ databases">
        <authorList>
            <consortium name="NCBI Pathogen Detection Project"/>
        </authorList>
    </citation>
    <scope>NUCLEOTIDE SEQUENCE</scope>
    <source>
        <strain evidence="3">AUSMDU00005748</strain>
        <strain evidence="2">R404</strain>
    </source>
</reference>
<dbReference type="GeneID" id="93287355"/>
<accession>A0A168L7C4</accession>
<dbReference type="GO" id="GO:0016746">
    <property type="term" value="F:acyltransferase activity"/>
    <property type="evidence" value="ECO:0007669"/>
    <property type="project" value="UniProtKB-KW"/>
</dbReference>
<dbReference type="Proteomes" id="UP000856143">
    <property type="component" value="Unassembled WGS sequence"/>
</dbReference>
<sequence length="186" mass="20143">MKKLLLIAVVIGSLTGCASVPPLNFSTPGVGVSQKKIDAQLKSLTVSLARPDEQKGDIVAGMETITPIWRDSLQEALDRMAIFKDNSANTVSLNVKVLAIDVPSFGMAMTTKAVARYEVINRSNGDIIYTQDIESTGTVPASYAFVGVVRARESINRAVQNNITQFLQALESIELSRPMFPSKVDK</sequence>
<comment type="caution">
    <text evidence="3">The sequence shown here is derived from an EMBL/GenBank/DDBJ whole genome shotgun (WGS) entry which is preliminary data.</text>
</comment>
<dbReference type="AlphaFoldDB" id="A0A168L7C4"/>
<feature type="chain" id="PRO_5014249871" evidence="1">
    <location>
        <begin position="19"/>
        <end position="186"/>
    </location>
</feature>